<protein>
    <submittedName>
        <fullName evidence="2">Uncharacterized protein</fullName>
    </submittedName>
</protein>
<organism evidence="2">
    <name type="scientific">Halobacterium sp. NMX12-1</name>
    <dbReference type="NCBI Taxonomy" id="3166650"/>
    <lineage>
        <taxon>Archaea</taxon>
        <taxon>Methanobacteriati</taxon>
        <taxon>Methanobacteriota</taxon>
        <taxon>Stenosarchaea group</taxon>
        <taxon>Halobacteria</taxon>
        <taxon>Halobacteriales</taxon>
        <taxon>Halobacteriaceae</taxon>
        <taxon>Halobacterium</taxon>
    </lineage>
</organism>
<evidence type="ECO:0000313" key="2">
    <source>
        <dbReference type="EMBL" id="XCF16694.1"/>
    </source>
</evidence>
<evidence type="ECO:0000256" key="1">
    <source>
        <dbReference type="SAM" id="MobiDB-lite"/>
    </source>
</evidence>
<reference evidence="2" key="1">
    <citation type="submission" date="2024-06" db="EMBL/GenBank/DDBJ databases">
        <title>Genome Sequence of an extremely halophilic archaeon isolated from Permian era halite, Salado Formation, Carlsbad, New Mexico: Halobacterium sp. strain NMX12-1.</title>
        <authorList>
            <person name="Sotoa L."/>
            <person name="DasSarma P."/>
            <person name="Anton B.P."/>
            <person name="Vincze T."/>
            <person name="Verma I."/>
            <person name="Eralp B."/>
            <person name="Powers D.W."/>
            <person name="Dozier B.L."/>
            <person name="Roberts R.J."/>
            <person name="DasSarma S."/>
        </authorList>
    </citation>
    <scope>NUCLEOTIDE SEQUENCE</scope>
    <source>
        <strain evidence="2">NMX12-1</strain>
    </source>
</reference>
<feature type="region of interest" description="Disordered" evidence="1">
    <location>
        <begin position="74"/>
        <end position="94"/>
    </location>
</feature>
<gene>
    <name evidence="2" type="ORF">ABSL23_01450</name>
</gene>
<sequence>MEEQICDAIKDDEFLKFEYGGHQREIKPFIVLRSQEGKISVGGVQVGGTSESGSMPFWRTFNLEAINSVEVTEGPNSVHGSDKIMPDTEDMYNPTDDRYEEVICAKDGFEL</sequence>
<dbReference type="EMBL" id="CP159204">
    <property type="protein sequence ID" value="XCF16694.1"/>
    <property type="molecule type" value="Genomic_DNA"/>
</dbReference>
<dbReference type="GeneID" id="91107774"/>
<dbReference type="KEGG" id="hanx:ABSL23_01450"/>
<dbReference type="RefSeq" id="WP_353634486.1">
    <property type="nucleotide sequence ID" value="NZ_CP159204.1"/>
</dbReference>
<name>A0AAU8CF86_9EURY</name>
<accession>A0AAU8CF86</accession>
<proteinExistence type="predicted"/>
<dbReference type="AlphaFoldDB" id="A0AAU8CF86"/>